<organism evidence="3 5">
    <name type="scientific">Bursaphelenchus xylophilus</name>
    <name type="common">Pinewood nematode worm</name>
    <name type="synonym">Aphelenchoides xylophilus</name>
    <dbReference type="NCBI Taxonomy" id="6326"/>
    <lineage>
        <taxon>Eukaryota</taxon>
        <taxon>Metazoa</taxon>
        <taxon>Ecdysozoa</taxon>
        <taxon>Nematoda</taxon>
        <taxon>Chromadorea</taxon>
        <taxon>Rhabditida</taxon>
        <taxon>Tylenchina</taxon>
        <taxon>Tylenchomorpha</taxon>
        <taxon>Aphelenchoidea</taxon>
        <taxon>Aphelenchoididae</taxon>
        <taxon>Bursaphelenchus</taxon>
    </lineage>
</organism>
<dbReference type="Pfam" id="PF25883">
    <property type="entry name" value="F28H7_8_C"/>
    <property type="match status" value="1"/>
</dbReference>
<dbReference type="Proteomes" id="UP000659654">
    <property type="component" value="Unassembled WGS sequence"/>
</dbReference>
<dbReference type="CDD" id="cd00170">
    <property type="entry name" value="SEC14"/>
    <property type="match status" value="1"/>
</dbReference>
<dbReference type="Gene3D" id="2.60.120.680">
    <property type="entry name" value="GOLD domain"/>
    <property type="match status" value="1"/>
</dbReference>
<reference evidence="5" key="1">
    <citation type="submission" date="2016-11" db="UniProtKB">
        <authorList>
            <consortium name="WormBaseParasite"/>
        </authorList>
    </citation>
    <scope>IDENTIFICATION</scope>
</reference>
<evidence type="ECO:0000313" key="4">
    <source>
        <dbReference type="Proteomes" id="UP000659654"/>
    </source>
</evidence>
<keyword evidence="4" id="KW-1185">Reference proteome</keyword>
<protein>
    <submittedName>
        <fullName evidence="2">(pine wood nematode) hypothetical protein</fullName>
    </submittedName>
    <submittedName>
        <fullName evidence="5">CRAL-TRIO domain-containing protein</fullName>
    </submittedName>
</protein>
<dbReference type="InterPro" id="IPR036865">
    <property type="entry name" value="CRAL-TRIO_dom_sf"/>
</dbReference>
<dbReference type="eggNOG" id="KOG1471">
    <property type="taxonomic scope" value="Eukaryota"/>
</dbReference>
<evidence type="ECO:0000313" key="2">
    <source>
        <dbReference type="EMBL" id="CAD5234278.1"/>
    </source>
</evidence>
<dbReference type="PANTHER" id="PTHR47159">
    <property type="entry name" value="PROTEIN CBG07705-RELATED"/>
    <property type="match status" value="1"/>
</dbReference>
<dbReference type="InterPro" id="IPR058960">
    <property type="entry name" value="Ctg-1-like_C"/>
</dbReference>
<dbReference type="SMART" id="SM00516">
    <property type="entry name" value="SEC14"/>
    <property type="match status" value="1"/>
</dbReference>
<dbReference type="Pfam" id="PF00650">
    <property type="entry name" value="CRAL_TRIO"/>
    <property type="match status" value="1"/>
</dbReference>
<dbReference type="Proteomes" id="UP000095284">
    <property type="component" value="Unplaced"/>
</dbReference>
<dbReference type="Gene3D" id="3.40.525.10">
    <property type="entry name" value="CRAL-TRIO lipid binding domain"/>
    <property type="match status" value="1"/>
</dbReference>
<dbReference type="PANTHER" id="PTHR47159:SF6">
    <property type="entry name" value="CRAL-TRIO DOMAIN-CONTAINING PROTEIN"/>
    <property type="match status" value="1"/>
</dbReference>
<dbReference type="SUPFAM" id="SSF101576">
    <property type="entry name" value="Supernatant protein factor (SPF), C-terminal domain"/>
    <property type="match status" value="1"/>
</dbReference>
<dbReference type="InterPro" id="IPR053302">
    <property type="entry name" value="CRAL-TRIO_domain"/>
</dbReference>
<evidence type="ECO:0000313" key="5">
    <source>
        <dbReference type="WBParaSite" id="BXY_1410400.1"/>
    </source>
</evidence>
<dbReference type="InterPro" id="IPR036598">
    <property type="entry name" value="GOLD_dom_sf"/>
</dbReference>
<accession>A0A1I7SM21</accession>
<dbReference type="Proteomes" id="UP000582659">
    <property type="component" value="Unassembled WGS sequence"/>
</dbReference>
<dbReference type="EMBL" id="CAJFDI010000006">
    <property type="protein sequence ID" value="CAD5234278.1"/>
    <property type="molecule type" value="Genomic_DNA"/>
</dbReference>
<dbReference type="InterPro" id="IPR001251">
    <property type="entry name" value="CRAL-TRIO_dom"/>
</dbReference>
<dbReference type="WBParaSite" id="BXY_1410400.1">
    <property type="protein sequence ID" value="BXY_1410400.1"/>
    <property type="gene ID" value="BXY_1410400"/>
</dbReference>
<sequence length="443" mass="52302">MTKQHVDAGPFGQALSAEAKKLVNEVRLQINQPINPFFDKDFNIYRFVLNAERAYKTQKETVQQAAKALNNHLRLRKCLRLDELPDIPFADNPIFKAKYLPWGEIQRKTDSSNRLLQYVEYKTITVEYIAHSLKSSDSCRFQFWQFEHILRRVNEQEEKSGKFCSVRHIVDMNDYEINPFTMLFVSSGTLQYYSHLFHYENYPELVYPVEMVNIAKWIYLPYKIIKSVMPAGFADRFRLYDGHFLPNLENEIDIEDIPETLGGKNKEIKCTSAVAPSEEEKWHCHVPQIVNALETLVIHSRKVKYYKVEVTEAPTTLSWYFHTDSDIYFGVFYEQKDSNNNKKKEKDEIDTDALEMVYPMFKLTAKLVHEYDSIECTQPGFYYLVFGNKHSWMHKRTVELMVQVRTQDNELRRLHQDGTYQKITDEELDIEKKMALTPFKTNI</sequence>
<feature type="domain" description="CRAL-TRIO" evidence="1">
    <location>
        <begin position="92"/>
        <end position="269"/>
    </location>
</feature>
<proteinExistence type="predicted"/>
<dbReference type="AlphaFoldDB" id="A0A1I7SM21"/>
<evidence type="ECO:0000259" key="1">
    <source>
        <dbReference type="PROSITE" id="PS50191"/>
    </source>
</evidence>
<name>A0A1I7SM21_BURXY</name>
<reference evidence="2" key="2">
    <citation type="submission" date="2020-09" db="EMBL/GenBank/DDBJ databases">
        <authorList>
            <person name="Kikuchi T."/>
        </authorList>
    </citation>
    <scope>NUCLEOTIDE SEQUENCE</scope>
    <source>
        <strain evidence="2">Ka4C1</strain>
    </source>
</reference>
<dbReference type="OrthoDB" id="3881at2759"/>
<dbReference type="SMR" id="A0A1I7SM21"/>
<gene>
    <name evidence="2" type="ORF">BXYJ_LOCUS14369</name>
</gene>
<dbReference type="EMBL" id="CAJFCV020000006">
    <property type="protein sequence ID" value="CAG9129967.1"/>
    <property type="molecule type" value="Genomic_DNA"/>
</dbReference>
<dbReference type="PROSITE" id="PS50191">
    <property type="entry name" value="CRAL_TRIO"/>
    <property type="match status" value="1"/>
</dbReference>
<evidence type="ECO:0000313" key="3">
    <source>
        <dbReference type="Proteomes" id="UP000095284"/>
    </source>
</evidence>
<dbReference type="SUPFAM" id="SSF52087">
    <property type="entry name" value="CRAL/TRIO domain"/>
    <property type="match status" value="1"/>
</dbReference>